<accession>A0A6M0GYA0</accession>
<keyword evidence="1" id="KW-0472">Membrane</keyword>
<evidence type="ECO:0000313" key="2">
    <source>
        <dbReference type="EMBL" id="NEU03566.1"/>
    </source>
</evidence>
<organism evidence="2 3">
    <name type="scientific">Clostridium senegalense</name>
    <dbReference type="NCBI Taxonomy" id="1465809"/>
    <lineage>
        <taxon>Bacteria</taxon>
        <taxon>Bacillati</taxon>
        <taxon>Bacillota</taxon>
        <taxon>Clostridia</taxon>
        <taxon>Eubacteriales</taxon>
        <taxon>Clostridiaceae</taxon>
        <taxon>Clostridium</taxon>
    </lineage>
</organism>
<dbReference type="AlphaFoldDB" id="A0A6M0GYA0"/>
<keyword evidence="1" id="KW-0812">Transmembrane</keyword>
<gene>
    <name evidence="2" type="ORF">G3M99_01590</name>
</gene>
<name>A0A6M0GYA0_9CLOT</name>
<dbReference type="Proteomes" id="UP000481872">
    <property type="component" value="Unassembled WGS sequence"/>
</dbReference>
<keyword evidence="1" id="KW-1133">Transmembrane helix</keyword>
<sequence length="145" mass="17049">MKNEFIPSVYKKRNKDIKSIAFKKLKIFMIIVLLINIVLIKDNICSFKDNQININEVNELNENSDLPKKNVDTIENLEDLDSNFILESLNIKNIKINSDEIELTILINNKKEYMESVRVIEEIYSIKMISPIIEENNEKFIKVMI</sequence>
<evidence type="ECO:0000313" key="3">
    <source>
        <dbReference type="Proteomes" id="UP000481872"/>
    </source>
</evidence>
<comment type="caution">
    <text evidence="2">The sequence shown here is derived from an EMBL/GenBank/DDBJ whole genome shotgun (WGS) entry which is preliminary data.</text>
</comment>
<keyword evidence="3" id="KW-1185">Reference proteome</keyword>
<dbReference type="RefSeq" id="WP_199868883.1">
    <property type="nucleotide sequence ID" value="NZ_JAAGPU010000001.1"/>
</dbReference>
<protein>
    <submittedName>
        <fullName evidence="2">Uncharacterized protein</fullName>
    </submittedName>
</protein>
<evidence type="ECO:0000256" key="1">
    <source>
        <dbReference type="SAM" id="Phobius"/>
    </source>
</evidence>
<dbReference type="EMBL" id="JAAGPU010000001">
    <property type="protein sequence ID" value="NEU03566.1"/>
    <property type="molecule type" value="Genomic_DNA"/>
</dbReference>
<feature type="transmembrane region" description="Helical" evidence="1">
    <location>
        <begin position="21"/>
        <end position="40"/>
    </location>
</feature>
<reference evidence="2 3" key="1">
    <citation type="submission" date="2020-02" db="EMBL/GenBank/DDBJ databases">
        <title>Genome assembly of a novel Clostridium senegalense strain.</title>
        <authorList>
            <person name="Gupta T.B."/>
            <person name="Jauregui R."/>
            <person name="Maclean P."/>
            <person name="Nawarathana A."/>
            <person name="Brightwell G."/>
        </authorList>
    </citation>
    <scope>NUCLEOTIDE SEQUENCE [LARGE SCALE GENOMIC DNA]</scope>
    <source>
        <strain evidence="2 3">AGRFS4</strain>
    </source>
</reference>
<proteinExistence type="predicted"/>